<feature type="site" description="Important for substrate specificity" evidence="4">
    <location>
        <position position="162"/>
    </location>
</feature>
<dbReference type="RefSeq" id="WP_081176371.1">
    <property type="nucleotide sequence ID" value="NZ_MSPX01000009.1"/>
</dbReference>
<comment type="catalytic activity">
    <reaction evidence="4">
        <text>N(7)-methyl-GTP + H2O = N(7)-methyl-GMP + diphosphate + H(+)</text>
        <dbReference type="Rhea" id="RHEA:58744"/>
        <dbReference type="ChEBI" id="CHEBI:15377"/>
        <dbReference type="ChEBI" id="CHEBI:15378"/>
        <dbReference type="ChEBI" id="CHEBI:33019"/>
        <dbReference type="ChEBI" id="CHEBI:58285"/>
        <dbReference type="ChEBI" id="CHEBI:87133"/>
    </reaction>
</comment>
<dbReference type="InterPro" id="IPR003697">
    <property type="entry name" value="Maf-like"/>
</dbReference>
<comment type="subcellular location">
    <subcellularLocation>
        <location evidence="4">Cytoplasm</location>
    </subcellularLocation>
</comment>
<feature type="site" description="Important for substrate specificity" evidence="4">
    <location>
        <position position="13"/>
    </location>
</feature>
<evidence type="ECO:0000256" key="2">
    <source>
        <dbReference type="ARBA" id="ARBA00022801"/>
    </source>
</evidence>
<name>A0ABX3PDG3_9HYPH</name>
<keyword evidence="3 4" id="KW-0546">Nucleotide metabolism</keyword>
<keyword evidence="4" id="KW-0963">Cytoplasm</keyword>
<dbReference type="SUPFAM" id="SSF52972">
    <property type="entry name" value="ITPase-like"/>
    <property type="match status" value="1"/>
</dbReference>
<comment type="similarity">
    <text evidence="4">Belongs to the Maf family. YceF subfamily.</text>
</comment>
<organism evidence="5 6">
    <name type="scientific">Xaviernesmea rhizosphaerae</name>
    <dbReference type="NCBI Taxonomy" id="1672749"/>
    <lineage>
        <taxon>Bacteria</taxon>
        <taxon>Pseudomonadati</taxon>
        <taxon>Pseudomonadota</taxon>
        <taxon>Alphaproteobacteria</taxon>
        <taxon>Hyphomicrobiales</taxon>
        <taxon>Rhizobiaceae</taxon>
        <taxon>Rhizobium/Agrobacterium group</taxon>
        <taxon>Xaviernesmea</taxon>
    </lineage>
</organism>
<proteinExistence type="inferred from homology"/>
<dbReference type="InterPro" id="IPR029001">
    <property type="entry name" value="ITPase-like_fam"/>
</dbReference>
<feature type="active site" description="Proton acceptor" evidence="4">
    <location>
        <position position="76"/>
    </location>
</feature>
<dbReference type="PANTHER" id="PTHR43213">
    <property type="entry name" value="BIFUNCTIONAL DTTP/UTP PYROPHOSPHATASE/METHYLTRANSFERASE PROTEIN-RELATED"/>
    <property type="match status" value="1"/>
</dbReference>
<sequence>MAEPLLLASASPFRRMLLENAGLAIEWLAARVDERALEAPLAAAGIAPDMLAQALADAKALEVSARRPDALVIGGDQTLSLGARVFHKPRSREEAKAHLQNFSGKTHLLNSAVTLALNGVVVWRHVSQARMRVRPLSEGFIEGYLDRVGESVYLSVGAYQLEGLGIQLFEAIDGDYFTVLGLPLLPLLAELRQQGRIDV</sequence>
<dbReference type="Pfam" id="PF02545">
    <property type="entry name" value="Maf"/>
    <property type="match status" value="1"/>
</dbReference>
<dbReference type="Gene3D" id="3.90.950.10">
    <property type="match status" value="1"/>
</dbReference>
<dbReference type="EMBL" id="MSPX01000009">
    <property type="protein sequence ID" value="OQP86151.1"/>
    <property type="molecule type" value="Genomic_DNA"/>
</dbReference>
<dbReference type="EC" id="3.6.1.-" evidence="4"/>
<evidence type="ECO:0000256" key="1">
    <source>
        <dbReference type="ARBA" id="ARBA00001968"/>
    </source>
</evidence>
<feature type="site" description="Important for substrate specificity" evidence="4">
    <location>
        <position position="77"/>
    </location>
</feature>
<comment type="caution">
    <text evidence="5">The sequence shown here is derived from an EMBL/GenBank/DDBJ whole genome shotgun (WGS) entry which is preliminary data.</text>
</comment>
<evidence type="ECO:0000256" key="3">
    <source>
        <dbReference type="ARBA" id="ARBA00023080"/>
    </source>
</evidence>
<gene>
    <name evidence="5" type="ORF">BTR14_12230</name>
</gene>
<accession>A0ABX3PDG3</accession>
<comment type="function">
    <text evidence="4">Nucleoside triphosphate pyrophosphatase that hydrolyzes 7-methyl-GTP (m(7)GTP). May have a dual role in cell division arrest and in preventing the incorporation of modified nucleotides into cellular nucleic acids.</text>
</comment>
<reference evidence="5 6" key="1">
    <citation type="journal article" date="2017" name="Antonie Van Leeuwenhoek">
        <title>Rhizobium rhizosphaerae sp. nov., a novel species isolated from rice rhizosphere.</title>
        <authorList>
            <person name="Zhao J.J."/>
            <person name="Zhang J."/>
            <person name="Zhang R.J."/>
            <person name="Zhang C.W."/>
            <person name="Yin H.Q."/>
            <person name="Zhang X.X."/>
        </authorList>
    </citation>
    <scope>NUCLEOTIDE SEQUENCE [LARGE SCALE GENOMIC DNA]</scope>
    <source>
        <strain evidence="5 6">RD15</strain>
    </source>
</reference>
<protein>
    <recommendedName>
        <fullName evidence="4">7-methyl-GTP pyrophosphatase</fullName>
        <shortName evidence="4">m(7)GTP pyrophosphatase</shortName>
        <ecNumber evidence="4">3.6.1.-</ecNumber>
    </recommendedName>
</protein>
<dbReference type="HAMAP" id="MF_00528">
    <property type="entry name" value="Maf"/>
    <property type="match status" value="1"/>
</dbReference>
<keyword evidence="2 4" id="KW-0378">Hydrolase</keyword>
<keyword evidence="6" id="KW-1185">Reference proteome</keyword>
<comment type="caution">
    <text evidence="4">Lacks conserved residue(s) required for the propagation of feature annotation.</text>
</comment>
<dbReference type="PANTHER" id="PTHR43213:SF5">
    <property type="entry name" value="BIFUNCTIONAL DTTP_UTP PYROPHOSPHATASE_METHYLTRANSFERASE PROTEIN-RELATED"/>
    <property type="match status" value="1"/>
</dbReference>
<dbReference type="PIRSF" id="PIRSF006305">
    <property type="entry name" value="Maf"/>
    <property type="match status" value="1"/>
</dbReference>
<comment type="cofactor">
    <cofactor evidence="1 4">
        <name>a divalent metal cation</name>
        <dbReference type="ChEBI" id="CHEBI:60240"/>
    </cofactor>
</comment>
<dbReference type="CDD" id="cd00555">
    <property type="entry name" value="Maf"/>
    <property type="match status" value="1"/>
</dbReference>
<dbReference type="NCBIfam" id="NF002690">
    <property type="entry name" value="PRK02478.1"/>
    <property type="match status" value="1"/>
</dbReference>
<evidence type="ECO:0000256" key="4">
    <source>
        <dbReference type="HAMAP-Rule" id="MF_00528"/>
    </source>
</evidence>
<evidence type="ECO:0000313" key="6">
    <source>
        <dbReference type="Proteomes" id="UP000192652"/>
    </source>
</evidence>
<evidence type="ECO:0000313" key="5">
    <source>
        <dbReference type="EMBL" id="OQP86151.1"/>
    </source>
</evidence>
<dbReference type="Proteomes" id="UP000192652">
    <property type="component" value="Unassembled WGS sequence"/>
</dbReference>